<feature type="domain" description="AAA+ ATPase" evidence="9">
    <location>
        <begin position="64"/>
        <end position="197"/>
    </location>
</feature>
<dbReference type="InterPro" id="IPR036388">
    <property type="entry name" value="WH-like_DNA-bd_sf"/>
</dbReference>
<gene>
    <name evidence="10" type="ORF">UFOPK2166_00358</name>
</gene>
<dbReference type="NCBIfam" id="NF000868">
    <property type="entry name" value="PRK00080.1"/>
    <property type="match status" value="1"/>
</dbReference>
<evidence type="ECO:0000259" key="9">
    <source>
        <dbReference type="SMART" id="SM00382"/>
    </source>
</evidence>
<dbReference type="PANTHER" id="PTHR42848:SF1">
    <property type="entry name" value="HOLLIDAY JUNCTION BRANCH MIGRATION COMPLEX SUBUNIT RUVB"/>
    <property type="match status" value="1"/>
</dbReference>
<evidence type="ECO:0000256" key="5">
    <source>
        <dbReference type="ARBA" id="ARBA00022840"/>
    </source>
</evidence>
<name>A0A6J6K3K8_9ZZZZ</name>
<evidence type="ECO:0000313" key="10">
    <source>
        <dbReference type="EMBL" id="CAB4642983.1"/>
    </source>
</evidence>
<dbReference type="GO" id="GO:0016787">
    <property type="term" value="F:hydrolase activity"/>
    <property type="evidence" value="ECO:0007669"/>
    <property type="project" value="UniProtKB-KW"/>
</dbReference>
<evidence type="ECO:0000256" key="6">
    <source>
        <dbReference type="ARBA" id="ARBA00023125"/>
    </source>
</evidence>
<dbReference type="GO" id="GO:0009378">
    <property type="term" value="F:four-way junction helicase activity"/>
    <property type="evidence" value="ECO:0007669"/>
    <property type="project" value="InterPro"/>
</dbReference>
<dbReference type="InterPro" id="IPR041445">
    <property type="entry name" value="AAA_lid_4"/>
</dbReference>
<dbReference type="InterPro" id="IPR008823">
    <property type="entry name" value="RuvB_wg_C"/>
</dbReference>
<dbReference type="Gene3D" id="1.10.8.60">
    <property type="match status" value="1"/>
</dbReference>
<protein>
    <submittedName>
        <fullName evidence="10">Unannotated protein</fullName>
    </submittedName>
</protein>
<dbReference type="AlphaFoldDB" id="A0A6J6K3K8"/>
<keyword evidence="5" id="KW-0067">ATP-binding</keyword>
<dbReference type="GO" id="GO:0005524">
    <property type="term" value="F:ATP binding"/>
    <property type="evidence" value="ECO:0007669"/>
    <property type="project" value="UniProtKB-KW"/>
</dbReference>
<keyword evidence="3" id="KW-0227">DNA damage</keyword>
<dbReference type="InterPro" id="IPR008824">
    <property type="entry name" value="RuvB-like_N"/>
</dbReference>
<dbReference type="Pfam" id="PF05491">
    <property type="entry name" value="WHD_RuvB"/>
    <property type="match status" value="1"/>
</dbReference>
<organism evidence="10">
    <name type="scientific">freshwater metagenome</name>
    <dbReference type="NCBI Taxonomy" id="449393"/>
    <lineage>
        <taxon>unclassified sequences</taxon>
        <taxon>metagenomes</taxon>
        <taxon>ecological metagenomes</taxon>
    </lineage>
</organism>
<dbReference type="GO" id="GO:0006310">
    <property type="term" value="P:DNA recombination"/>
    <property type="evidence" value="ECO:0007669"/>
    <property type="project" value="UniProtKB-KW"/>
</dbReference>
<keyword evidence="2" id="KW-0547">Nucleotide-binding</keyword>
<keyword evidence="6" id="KW-0238">DNA-binding</keyword>
<accession>A0A6J6K3K8</accession>
<keyword evidence="1" id="KW-0963">Cytoplasm</keyword>
<sequence length="351" mass="38687">MRSTSWERVVREEFVDPEIRTDEEVDSVEDGGLRPRTLDEFVGQRELKEHLNIVLEAARRRGQAADHLLLAGPPGLGKTTMASIVAAEMGAHIHVTSGPALERAGDLAAILTKLEPNDVLFIDEIHRLSRSVEEILYPAMEDFQIDIVVGKGPSASSIRLTLPRFTLIGATTRTGMITGPLRDRFGLVARLDFYDDEELQLIVRRAASILHVDIDQQGAGEIARRSRGTPRIANRLLRRVRDFAEVRKDGTISQQTANEALVVFGVDILGLDKVDRAVLGALCQQFNGGPVGLSTLAISVSEQTETIEDVYEPFLIQQGLIARTPRGRVAMPAAWDHLGLPRPEIDPQLFS</sequence>
<keyword evidence="7" id="KW-0233">DNA recombination</keyword>
<dbReference type="GO" id="GO:0003677">
    <property type="term" value="F:DNA binding"/>
    <property type="evidence" value="ECO:0007669"/>
    <property type="project" value="UniProtKB-KW"/>
</dbReference>
<dbReference type="CDD" id="cd00009">
    <property type="entry name" value="AAA"/>
    <property type="match status" value="1"/>
</dbReference>
<dbReference type="NCBIfam" id="TIGR00635">
    <property type="entry name" value="ruvB"/>
    <property type="match status" value="1"/>
</dbReference>
<dbReference type="PANTHER" id="PTHR42848">
    <property type="match status" value="1"/>
</dbReference>
<reference evidence="10" key="1">
    <citation type="submission" date="2020-05" db="EMBL/GenBank/DDBJ databases">
        <authorList>
            <person name="Chiriac C."/>
            <person name="Salcher M."/>
            <person name="Ghai R."/>
            <person name="Kavagutti S V."/>
        </authorList>
    </citation>
    <scope>NUCLEOTIDE SEQUENCE</scope>
</reference>
<dbReference type="GO" id="GO:0006281">
    <property type="term" value="P:DNA repair"/>
    <property type="evidence" value="ECO:0007669"/>
    <property type="project" value="UniProtKB-KW"/>
</dbReference>
<dbReference type="InterPro" id="IPR027417">
    <property type="entry name" value="P-loop_NTPase"/>
</dbReference>
<dbReference type="SUPFAM" id="SSF52540">
    <property type="entry name" value="P-loop containing nucleoside triphosphate hydrolases"/>
    <property type="match status" value="1"/>
</dbReference>
<evidence type="ECO:0000256" key="3">
    <source>
        <dbReference type="ARBA" id="ARBA00022763"/>
    </source>
</evidence>
<evidence type="ECO:0000256" key="8">
    <source>
        <dbReference type="ARBA" id="ARBA00023204"/>
    </source>
</evidence>
<dbReference type="SMART" id="SM00382">
    <property type="entry name" value="AAA"/>
    <property type="match status" value="1"/>
</dbReference>
<dbReference type="InterPro" id="IPR036390">
    <property type="entry name" value="WH_DNA-bd_sf"/>
</dbReference>
<evidence type="ECO:0000256" key="7">
    <source>
        <dbReference type="ARBA" id="ARBA00023172"/>
    </source>
</evidence>
<keyword evidence="8" id="KW-0234">DNA repair</keyword>
<dbReference type="HAMAP" id="MF_00016">
    <property type="entry name" value="DNA_HJ_migration_RuvB"/>
    <property type="match status" value="1"/>
</dbReference>
<proteinExistence type="inferred from homology"/>
<dbReference type="Gene3D" id="3.40.50.300">
    <property type="entry name" value="P-loop containing nucleotide triphosphate hydrolases"/>
    <property type="match status" value="1"/>
</dbReference>
<dbReference type="Pfam" id="PF05496">
    <property type="entry name" value="RuvB_N"/>
    <property type="match status" value="1"/>
</dbReference>
<dbReference type="EMBL" id="CAEZWB010000028">
    <property type="protein sequence ID" value="CAB4642983.1"/>
    <property type="molecule type" value="Genomic_DNA"/>
</dbReference>
<dbReference type="Pfam" id="PF17864">
    <property type="entry name" value="AAA_lid_4"/>
    <property type="match status" value="1"/>
</dbReference>
<keyword evidence="4" id="KW-0378">Hydrolase</keyword>
<dbReference type="Gene3D" id="1.10.10.10">
    <property type="entry name" value="Winged helix-like DNA-binding domain superfamily/Winged helix DNA-binding domain"/>
    <property type="match status" value="1"/>
</dbReference>
<dbReference type="SUPFAM" id="SSF46785">
    <property type="entry name" value="Winged helix' DNA-binding domain"/>
    <property type="match status" value="1"/>
</dbReference>
<evidence type="ECO:0000256" key="2">
    <source>
        <dbReference type="ARBA" id="ARBA00022741"/>
    </source>
</evidence>
<dbReference type="InterPro" id="IPR004605">
    <property type="entry name" value="DNA_helicase_Holl-junc_RuvB"/>
</dbReference>
<evidence type="ECO:0000256" key="4">
    <source>
        <dbReference type="ARBA" id="ARBA00022801"/>
    </source>
</evidence>
<dbReference type="InterPro" id="IPR003593">
    <property type="entry name" value="AAA+_ATPase"/>
</dbReference>
<evidence type="ECO:0000256" key="1">
    <source>
        <dbReference type="ARBA" id="ARBA00022490"/>
    </source>
</evidence>